<evidence type="ECO:0000256" key="7">
    <source>
        <dbReference type="SAM" id="MobiDB-lite"/>
    </source>
</evidence>
<dbReference type="SMART" id="SM00868">
    <property type="entry name" value="zf-AD"/>
    <property type="match status" value="1"/>
</dbReference>
<dbReference type="InterPro" id="IPR050329">
    <property type="entry name" value="GLI_C2H2-zinc-finger"/>
</dbReference>
<dbReference type="PROSITE" id="PS50157">
    <property type="entry name" value="ZINC_FINGER_C2H2_2"/>
    <property type="match status" value="9"/>
</dbReference>
<evidence type="ECO:0008006" key="12">
    <source>
        <dbReference type="Google" id="ProtNLM"/>
    </source>
</evidence>
<evidence type="ECO:0000256" key="6">
    <source>
        <dbReference type="PROSITE-ProRule" id="PRU01263"/>
    </source>
</evidence>
<dbReference type="PROSITE" id="PS51915">
    <property type="entry name" value="ZAD"/>
    <property type="match status" value="1"/>
</dbReference>
<feature type="domain" description="C2H2-type" evidence="8">
    <location>
        <begin position="357"/>
        <end position="389"/>
    </location>
</feature>
<gene>
    <name evidence="10" type="ORF">ODALV1_LOCUS5442</name>
</gene>
<evidence type="ECO:0000256" key="1">
    <source>
        <dbReference type="ARBA" id="ARBA00022723"/>
    </source>
</evidence>
<feature type="domain" description="C2H2-type" evidence="8">
    <location>
        <begin position="300"/>
        <end position="328"/>
    </location>
</feature>
<dbReference type="PROSITE" id="PS00028">
    <property type="entry name" value="ZINC_FINGER_C2H2_1"/>
    <property type="match status" value="9"/>
</dbReference>
<feature type="domain" description="C2H2-type" evidence="8">
    <location>
        <begin position="446"/>
        <end position="475"/>
    </location>
</feature>
<feature type="domain" description="C2H2-type" evidence="8">
    <location>
        <begin position="532"/>
        <end position="554"/>
    </location>
</feature>
<dbReference type="InterPro" id="IPR036236">
    <property type="entry name" value="Znf_C2H2_sf"/>
</dbReference>
<evidence type="ECO:0000259" key="9">
    <source>
        <dbReference type="PROSITE" id="PS51915"/>
    </source>
</evidence>
<feature type="domain" description="C2H2-type" evidence="8">
    <location>
        <begin position="390"/>
        <end position="417"/>
    </location>
</feature>
<feature type="binding site" evidence="6">
    <location>
        <position position="104"/>
    </location>
    <ligand>
        <name>Zn(2+)</name>
        <dbReference type="ChEBI" id="CHEBI:29105"/>
    </ligand>
</feature>
<feature type="domain" description="C2H2-type" evidence="8">
    <location>
        <begin position="329"/>
        <end position="356"/>
    </location>
</feature>
<dbReference type="PANTHER" id="PTHR19818:SF158">
    <property type="entry name" value="C2H2-TYPE DOMAIN-CONTAINING PROTEIN-RELATED"/>
    <property type="match status" value="1"/>
</dbReference>
<evidence type="ECO:0000256" key="4">
    <source>
        <dbReference type="ARBA" id="ARBA00022833"/>
    </source>
</evidence>
<keyword evidence="11" id="KW-1185">Reference proteome</keyword>
<dbReference type="PANTHER" id="PTHR19818">
    <property type="entry name" value="ZINC FINGER PROTEIN ZIC AND GLI"/>
    <property type="match status" value="1"/>
</dbReference>
<feature type="domain" description="C2H2-type" evidence="8">
    <location>
        <begin position="476"/>
        <end position="503"/>
    </location>
</feature>
<feature type="binding site" evidence="6">
    <location>
        <position position="47"/>
    </location>
    <ligand>
        <name>Zn(2+)</name>
        <dbReference type="ChEBI" id="CHEBI:29105"/>
    </ligand>
</feature>
<proteinExistence type="predicted"/>
<feature type="domain" description="C2H2-type" evidence="8">
    <location>
        <begin position="504"/>
        <end position="531"/>
    </location>
</feature>
<dbReference type="Gene3D" id="3.30.160.60">
    <property type="entry name" value="Classic Zinc Finger"/>
    <property type="match status" value="7"/>
</dbReference>
<keyword evidence="3 5" id="KW-0863">Zinc-finger</keyword>
<feature type="binding site" evidence="6">
    <location>
        <position position="107"/>
    </location>
    <ligand>
        <name>Zn(2+)</name>
        <dbReference type="ChEBI" id="CHEBI:29105"/>
    </ligand>
</feature>
<dbReference type="SUPFAM" id="SSF57667">
    <property type="entry name" value="beta-beta-alpha zinc fingers"/>
    <property type="match status" value="5"/>
</dbReference>
<dbReference type="Proteomes" id="UP001642540">
    <property type="component" value="Unassembled WGS sequence"/>
</dbReference>
<keyword evidence="2" id="KW-0677">Repeat</keyword>
<keyword evidence="1 6" id="KW-0479">Metal-binding</keyword>
<accession>A0ABP1Q2Q3</accession>
<comment type="caution">
    <text evidence="10">The sequence shown here is derived from an EMBL/GenBank/DDBJ whole genome shotgun (WGS) entry which is preliminary data.</text>
</comment>
<name>A0ABP1Q2Q3_9HEXA</name>
<reference evidence="10 11" key="1">
    <citation type="submission" date="2024-08" db="EMBL/GenBank/DDBJ databases">
        <authorList>
            <person name="Cucini C."/>
            <person name="Frati F."/>
        </authorList>
    </citation>
    <scope>NUCLEOTIDE SEQUENCE [LARGE SCALE GENOMIC DNA]</scope>
</reference>
<evidence type="ECO:0000256" key="3">
    <source>
        <dbReference type="ARBA" id="ARBA00022771"/>
    </source>
</evidence>
<protein>
    <recommendedName>
        <fullName evidence="12">Zinc finger protein</fullName>
    </recommendedName>
</protein>
<feature type="region of interest" description="Disordered" evidence="7">
    <location>
        <begin position="160"/>
        <end position="270"/>
    </location>
</feature>
<evidence type="ECO:0000256" key="5">
    <source>
        <dbReference type="PROSITE-ProRule" id="PRU00042"/>
    </source>
</evidence>
<dbReference type="Pfam" id="PF00096">
    <property type="entry name" value="zf-C2H2"/>
    <property type="match status" value="7"/>
</dbReference>
<dbReference type="InterPro" id="IPR013087">
    <property type="entry name" value="Znf_C2H2_type"/>
</dbReference>
<feature type="domain" description="ZAD" evidence="9">
    <location>
        <begin position="45"/>
        <end position="131"/>
    </location>
</feature>
<dbReference type="EMBL" id="CAXLJM020000016">
    <property type="protein sequence ID" value="CAL8083285.1"/>
    <property type="molecule type" value="Genomic_DNA"/>
</dbReference>
<feature type="domain" description="C2H2-type" evidence="8">
    <location>
        <begin position="418"/>
        <end position="445"/>
    </location>
</feature>
<dbReference type="InterPro" id="IPR012934">
    <property type="entry name" value="Znf_AD"/>
</dbReference>
<evidence type="ECO:0000313" key="10">
    <source>
        <dbReference type="EMBL" id="CAL8083285.1"/>
    </source>
</evidence>
<feature type="binding site" evidence="6">
    <location>
        <position position="50"/>
    </location>
    <ligand>
        <name>Zn(2+)</name>
        <dbReference type="ChEBI" id="CHEBI:29105"/>
    </ligand>
</feature>
<organism evidence="10 11">
    <name type="scientific">Orchesella dallaii</name>
    <dbReference type="NCBI Taxonomy" id="48710"/>
    <lineage>
        <taxon>Eukaryota</taxon>
        <taxon>Metazoa</taxon>
        <taxon>Ecdysozoa</taxon>
        <taxon>Arthropoda</taxon>
        <taxon>Hexapoda</taxon>
        <taxon>Collembola</taxon>
        <taxon>Entomobryomorpha</taxon>
        <taxon>Entomobryoidea</taxon>
        <taxon>Orchesellidae</taxon>
        <taxon>Orchesellinae</taxon>
        <taxon>Orchesella</taxon>
    </lineage>
</organism>
<evidence type="ECO:0000259" key="8">
    <source>
        <dbReference type="PROSITE" id="PS50157"/>
    </source>
</evidence>
<keyword evidence="4 6" id="KW-0862">Zinc</keyword>
<feature type="compositionally biased region" description="Basic and acidic residues" evidence="7">
    <location>
        <begin position="260"/>
        <end position="270"/>
    </location>
</feature>
<sequence>MERLNIVPVLPAVTSSTLNSEGRGISDICEDSSKNIEFSSPTSLSVCRLCAFGTLDSEDKYDKWIALSKTFMDSKDTVAMILQKCLPDVIMMVTLPLDFPQLICESCLKNLQLTKEFFDKITEGQNIIAQLIKKFSRVIDQGSGALNQINVSLIPSQSETALKRKRGRPKKALSNTGSKVHWKDGDGNVSVNEEPRSKRSTRPPCRYSSEVFESGKSKDEISEQANEITVTEEESSKITNPDVEKNEGEANPSANEDDTESVKSDADDKSVKLSTLLRGSHSTKRRKRGRPKLRKKQVDFRCELCEKQYSSQSSLVYHRLSAHDTRRDFQCTICKKSFSHKGLLTNHMFTHYSEKYFTCDEPGCISSYKSRASLYTHKRSAHFHNSTKEFTCEKCGGQFTLKSSLNAHMRLHTGEKPFVCKYCGKSFNHRGNMKEHIRTHTKEKPYACDGGECEKRFATLSQLKIHKLTHSGSKPYLCVTCGKGFTFPDNLRCHMKRHSGEKSEECPICHKQFTDACTLRKHKRVHTGEKPYECTVCQKTFSDPSNFAKHKKIHVPSLIQSVSEEVVPGQSVIVATDNIQSVSEPTILHDSGSPNDVDACSKGAVQVSDQSLVDILTTEAFAALSDGSSVAGPNIIYLYESTDIFPGAGEEQSFEVTVGESQTVAIHEVIETFSSQDVTFGIGTESDNGNQDALSSLPSVNCIDETH</sequence>
<evidence type="ECO:0000256" key="2">
    <source>
        <dbReference type="ARBA" id="ARBA00022737"/>
    </source>
</evidence>
<dbReference type="SMART" id="SM00355">
    <property type="entry name" value="ZnF_C2H2"/>
    <property type="match status" value="9"/>
</dbReference>
<evidence type="ECO:0000313" key="11">
    <source>
        <dbReference type="Proteomes" id="UP001642540"/>
    </source>
</evidence>